<reference evidence="1 2" key="2">
    <citation type="journal article" date="2022" name="Mol. Ecol. Resour.">
        <title>The genomes of chicory, endive, great burdock and yacon provide insights into Asteraceae paleo-polyploidization history and plant inulin production.</title>
        <authorList>
            <person name="Fan W."/>
            <person name="Wang S."/>
            <person name="Wang H."/>
            <person name="Wang A."/>
            <person name="Jiang F."/>
            <person name="Liu H."/>
            <person name="Zhao H."/>
            <person name="Xu D."/>
            <person name="Zhang Y."/>
        </authorList>
    </citation>
    <scope>NUCLEOTIDE SEQUENCE [LARGE SCALE GENOMIC DNA]</scope>
    <source>
        <strain evidence="2">cv. Yunnan</strain>
        <tissue evidence="1">Leaves</tissue>
    </source>
</reference>
<evidence type="ECO:0000313" key="1">
    <source>
        <dbReference type="EMBL" id="KAI3785096.1"/>
    </source>
</evidence>
<dbReference type="EMBL" id="CM042031">
    <property type="protein sequence ID" value="KAI3785096.1"/>
    <property type="molecule type" value="Genomic_DNA"/>
</dbReference>
<evidence type="ECO:0000313" key="2">
    <source>
        <dbReference type="Proteomes" id="UP001056120"/>
    </source>
</evidence>
<name>A0ACB9GPZ6_9ASTR</name>
<sequence>MSKSESLSFSTGQENDSVVLQTNMQGAGIALQINLIWNIAQFTSTLSSAKLINDEKEADYALLPRPVAKHSCGIKFMDDYQAVMTKKLGLPLYNKQLISKLLLNNMEVDYTNFFRLLSNIKADSTTPDEELLVPLKAALLDIGQERKEAWTPINKIMQFYDYAIDMAEQGDFEEVRRLLKVIESPYDEQPGNKNKYFESHMVSMILDGNKDD</sequence>
<comment type="caution">
    <text evidence="1">The sequence shown here is derived from an EMBL/GenBank/DDBJ whole genome shotgun (WGS) entry which is preliminary data.</text>
</comment>
<keyword evidence="2" id="KW-1185">Reference proteome</keyword>
<reference evidence="2" key="1">
    <citation type="journal article" date="2022" name="Mol. Ecol. Resour.">
        <title>The genomes of chicory, endive, great burdock and yacon provide insights into Asteraceae palaeo-polyploidization history and plant inulin production.</title>
        <authorList>
            <person name="Fan W."/>
            <person name="Wang S."/>
            <person name="Wang H."/>
            <person name="Wang A."/>
            <person name="Jiang F."/>
            <person name="Liu H."/>
            <person name="Zhao H."/>
            <person name="Xu D."/>
            <person name="Zhang Y."/>
        </authorList>
    </citation>
    <scope>NUCLEOTIDE SEQUENCE [LARGE SCALE GENOMIC DNA]</scope>
    <source>
        <strain evidence="2">cv. Yunnan</strain>
    </source>
</reference>
<accession>A0ACB9GPZ6</accession>
<organism evidence="1 2">
    <name type="scientific">Smallanthus sonchifolius</name>
    <dbReference type="NCBI Taxonomy" id="185202"/>
    <lineage>
        <taxon>Eukaryota</taxon>
        <taxon>Viridiplantae</taxon>
        <taxon>Streptophyta</taxon>
        <taxon>Embryophyta</taxon>
        <taxon>Tracheophyta</taxon>
        <taxon>Spermatophyta</taxon>
        <taxon>Magnoliopsida</taxon>
        <taxon>eudicotyledons</taxon>
        <taxon>Gunneridae</taxon>
        <taxon>Pentapetalae</taxon>
        <taxon>asterids</taxon>
        <taxon>campanulids</taxon>
        <taxon>Asterales</taxon>
        <taxon>Asteraceae</taxon>
        <taxon>Asteroideae</taxon>
        <taxon>Heliantheae alliance</taxon>
        <taxon>Millerieae</taxon>
        <taxon>Smallanthus</taxon>
    </lineage>
</organism>
<protein>
    <submittedName>
        <fullName evidence="1">Uncharacterized protein</fullName>
    </submittedName>
</protein>
<dbReference type="Proteomes" id="UP001056120">
    <property type="component" value="Linkage Group LG14"/>
</dbReference>
<proteinExistence type="predicted"/>
<gene>
    <name evidence="1" type="ORF">L1987_44208</name>
</gene>